<dbReference type="RefSeq" id="WP_073483080.1">
    <property type="nucleotide sequence ID" value="NZ_FQVN01000004.1"/>
</dbReference>
<name>A0A1M5CUG0_STRHI</name>
<dbReference type="NCBIfam" id="TIGR01596">
    <property type="entry name" value="cas3_HD"/>
    <property type="match status" value="1"/>
</dbReference>
<keyword evidence="8" id="KW-0067">ATP-binding</keyword>
<evidence type="ECO:0000256" key="7">
    <source>
        <dbReference type="ARBA" id="ARBA00022806"/>
    </source>
</evidence>
<dbReference type="InterPro" id="IPR027417">
    <property type="entry name" value="P-loop_NTPase"/>
</dbReference>
<dbReference type="CDD" id="cd09641">
    <property type="entry name" value="Cas3''_I"/>
    <property type="match status" value="1"/>
</dbReference>
<evidence type="ECO:0000256" key="6">
    <source>
        <dbReference type="ARBA" id="ARBA00022801"/>
    </source>
</evidence>
<keyword evidence="6" id="KW-0378">Hydrolase</keyword>
<dbReference type="PANTHER" id="PTHR47963">
    <property type="entry name" value="DEAD-BOX ATP-DEPENDENT RNA HELICASE 47, MITOCHONDRIAL"/>
    <property type="match status" value="1"/>
</dbReference>
<dbReference type="InterPro" id="IPR054712">
    <property type="entry name" value="Cas3-like_dom"/>
</dbReference>
<dbReference type="InterPro" id="IPR038257">
    <property type="entry name" value="CRISPR-assoc_Cas3_HD_sf"/>
</dbReference>
<dbReference type="InterPro" id="IPR041372">
    <property type="entry name" value="Cas3_C"/>
</dbReference>
<dbReference type="GO" id="GO:0005524">
    <property type="term" value="F:ATP binding"/>
    <property type="evidence" value="ECO:0007669"/>
    <property type="project" value="UniProtKB-KW"/>
</dbReference>
<keyword evidence="5" id="KW-0547">Nucleotide-binding</keyword>
<dbReference type="GO" id="GO:0046872">
    <property type="term" value="F:metal ion binding"/>
    <property type="evidence" value="ECO:0007669"/>
    <property type="project" value="UniProtKB-KW"/>
</dbReference>
<dbReference type="GO" id="GO:0051607">
    <property type="term" value="P:defense response to virus"/>
    <property type="evidence" value="ECO:0007669"/>
    <property type="project" value="UniProtKB-KW"/>
</dbReference>
<keyword evidence="7" id="KW-0347">Helicase</keyword>
<dbReference type="GO" id="GO:0004518">
    <property type="term" value="F:nuclease activity"/>
    <property type="evidence" value="ECO:0007669"/>
    <property type="project" value="UniProtKB-KW"/>
</dbReference>
<protein>
    <submittedName>
        <fullName evidence="11">CRISPR-associated helicase, Cas3 family</fullName>
    </submittedName>
</protein>
<dbReference type="NCBIfam" id="TIGR01587">
    <property type="entry name" value="cas3_core"/>
    <property type="match status" value="1"/>
</dbReference>
<accession>A0A1M5CUG0</accession>
<evidence type="ECO:0000313" key="12">
    <source>
        <dbReference type="Proteomes" id="UP000184501"/>
    </source>
</evidence>
<evidence type="ECO:0000256" key="5">
    <source>
        <dbReference type="ARBA" id="ARBA00022741"/>
    </source>
</evidence>
<organism evidence="11 12">
    <name type="scientific">Streptoalloteichus hindustanus</name>
    <dbReference type="NCBI Taxonomy" id="2017"/>
    <lineage>
        <taxon>Bacteria</taxon>
        <taxon>Bacillati</taxon>
        <taxon>Actinomycetota</taxon>
        <taxon>Actinomycetes</taxon>
        <taxon>Pseudonocardiales</taxon>
        <taxon>Pseudonocardiaceae</taxon>
        <taxon>Streptoalloteichus</taxon>
    </lineage>
</organism>
<dbReference type="SUPFAM" id="SSF52540">
    <property type="entry name" value="P-loop containing nucleoside triphosphate hydrolases"/>
    <property type="match status" value="1"/>
</dbReference>
<dbReference type="Pfam" id="PF22590">
    <property type="entry name" value="Cas3-like_C_2"/>
    <property type="match status" value="1"/>
</dbReference>
<dbReference type="GO" id="GO:0003724">
    <property type="term" value="F:RNA helicase activity"/>
    <property type="evidence" value="ECO:0007669"/>
    <property type="project" value="TreeGrafter"/>
</dbReference>
<evidence type="ECO:0000256" key="9">
    <source>
        <dbReference type="ARBA" id="ARBA00023118"/>
    </source>
</evidence>
<comment type="similarity">
    <text evidence="1">In the N-terminal section; belongs to the CRISPR-associated nuclease Cas3-HD family.</text>
</comment>
<evidence type="ECO:0000256" key="2">
    <source>
        <dbReference type="ARBA" id="ARBA00009046"/>
    </source>
</evidence>
<dbReference type="InterPro" id="IPR006483">
    <property type="entry name" value="CRISPR-assoc_Cas3_HD"/>
</dbReference>
<dbReference type="Gene3D" id="1.10.3210.30">
    <property type="match status" value="1"/>
</dbReference>
<reference evidence="11 12" key="1">
    <citation type="submission" date="2016-11" db="EMBL/GenBank/DDBJ databases">
        <authorList>
            <person name="Jaros S."/>
            <person name="Januszkiewicz K."/>
            <person name="Wedrychowicz H."/>
        </authorList>
    </citation>
    <scope>NUCLEOTIDE SEQUENCE [LARGE SCALE GENOMIC DNA]</scope>
    <source>
        <strain evidence="11 12">DSM 44523</strain>
    </source>
</reference>
<comment type="similarity">
    <text evidence="2">In the central section; belongs to the CRISPR-associated helicase Cas3 family.</text>
</comment>
<dbReference type="STRING" id="2017.SAMN05444320_104174"/>
<dbReference type="GO" id="GO:0016787">
    <property type="term" value="F:hydrolase activity"/>
    <property type="evidence" value="ECO:0007669"/>
    <property type="project" value="UniProtKB-KW"/>
</dbReference>
<sequence>MRFGVGDDPQIVRWLGVLWGKSKERAGGVMNLLMSHLLDTAAVGEVLWDHYLAPATRELLDEVAGGPGRGRALFAWLCGIHDCGKATPAHQRLWPEGAQAVNKAGLTWHEPTAARNRWRHDLAGGCLLEEALEQAGWHAGHVAWVWPLVAGHHGLIPAEGELPEPSRAKGQLRGNSDWRRVQAAVIEFFTRELGFADLNAVQPVLVPSRATQLHLSGLVVMADWIASDERHFKGIDDLARVSIEGARERAERAWADLGLRRGWGARAEPGPEAFEERFGQSPRPSQSLVIEVARTMAEPGLVVVEAPMGEGKTKAALAAAEILAARFGADGVFVGMPTQATSDPIFSQVRQWLGKVGPELPSQVALLHGKRKFNKEWRRLLESSPDEAEERFGGVDEFGMADEDDAYGLPSSPGSGQRERQVPAEWFLGAKRGLLCPFVVGTIDQLLMTATRTKHVMLRMAGLAGKVVVLDEVHAADVYMSRFLAEGLWWLGQARVPVVLLSATLPPRQRQQLVEAYLAGAASREEFALEAPIQTVGYPCVTTAWLDTNSQEPVVRTSDTSSWRADLQVEVEVLAESIPDARASREQRRQAQHAADVAVAELLRQRLGQGGCALVIRNTVARAQSLYELLRQPAWFGEDVDLLHARLISQERADRTERCLTMLGAARDDTDEESVQRPQRFVLVATQLAEQSFDVDADLLVTDLTTIDLLLQRIGRLHRHDNVIRPAGVDRPRVVITGFDPGAGKAPNILPASEVIYGRYLLMRSAAQVLQAATVSTEDSAKTGNSWAIPSQVPDLVACVYEPARQVVPEAWRDVEQAAWEEWEQRQRDRASKADAFLLTRLGEHESRTLAGLHSSGPSSAGTERDMEAVVRDGEPSVEVILVRRDGDRYRTLASRPLTQNGDVAPDLLDEVLGATVRLPSKFTAVAPSQLRPLAGWYGHPWLRHSLALVLDQAGRAEVDGQPFCLPNGTTLRYDKKLGLVEEPTTAGR</sequence>
<feature type="domain" description="HD Cas3-type" evidence="10">
    <location>
        <begin position="26"/>
        <end position="225"/>
    </location>
</feature>
<dbReference type="InterPro" id="IPR050547">
    <property type="entry name" value="DEAD_box_RNA_helicases"/>
</dbReference>
<evidence type="ECO:0000256" key="8">
    <source>
        <dbReference type="ARBA" id="ARBA00022840"/>
    </source>
</evidence>
<proteinExistence type="inferred from homology"/>
<evidence type="ECO:0000313" key="11">
    <source>
        <dbReference type="EMBL" id="SHF58388.1"/>
    </source>
</evidence>
<evidence type="ECO:0000256" key="3">
    <source>
        <dbReference type="ARBA" id="ARBA00022722"/>
    </source>
</evidence>
<dbReference type="InterPro" id="IPR006474">
    <property type="entry name" value="Helicase_Cas3_CRISPR-ass_core"/>
</dbReference>
<dbReference type="EMBL" id="FQVN01000004">
    <property type="protein sequence ID" value="SHF58388.1"/>
    <property type="molecule type" value="Genomic_DNA"/>
</dbReference>
<dbReference type="Pfam" id="PF18019">
    <property type="entry name" value="Cas3_HD"/>
    <property type="match status" value="1"/>
</dbReference>
<keyword evidence="4" id="KW-0479">Metal-binding</keyword>
<dbReference type="PROSITE" id="PS51643">
    <property type="entry name" value="HD_CAS3"/>
    <property type="match status" value="1"/>
</dbReference>
<evidence type="ECO:0000256" key="4">
    <source>
        <dbReference type="ARBA" id="ARBA00022723"/>
    </source>
</evidence>
<keyword evidence="12" id="KW-1185">Reference proteome</keyword>
<evidence type="ECO:0000256" key="1">
    <source>
        <dbReference type="ARBA" id="ARBA00006847"/>
    </source>
</evidence>
<gene>
    <name evidence="11" type="ORF">SAMN05444320_104174</name>
</gene>
<dbReference type="Gene3D" id="3.40.50.300">
    <property type="entry name" value="P-loop containing nucleotide triphosphate hydrolases"/>
    <property type="match status" value="2"/>
</dbReference>
<evidence type="ECO:0000259" key="10">
    <source>
        <dbReference type="PROSITE" id="PS51643"/>
    </source>
</evidence>
<dbReference type="PANTHER" id="PTHR47963:SF9">
    <property type="entry name" value="CRISPR-ASSOCIATED ENDONUCLEASE_HELICASE CAS3"/>
    <property type="match status" value="1"/>
</dbReference>
<dbReference type="GO" id="GO:0003723">
    <property type="term" value="F:RNA binding"/>
    <property type="evidence" value="ECO:0007669"/>
    <property type="project" value="TreeGrafter"/>
</dbReference>
<keyword evidence="9" id="KW-0051">Antiviral defense</keyword>
<dbReference type="AlphaFoldDB" id="A0A1M5CUG0"/>
<keyword evidence="3" id="KW-0540">Nuclease</keyword>
<dbReference type="Proteomes" id="UP000184501">
    <property type="component" value="Unassembled WGS sequence"/>
</dbReference>
<dbReference type="CDD" id="cd17930">
    <property type="entry name" value="DEXHc_cas3"/>
    <property type="match status" value="1"/>
</dbReference>
<dbReference type="Pfam" id="PF18395">
    <property type="entry name" value="Cas3_C"/>
    <property type="match status" value="1"/>
</dbReference>